<dbReference type="Gramene" id="KQK95663">
    <property type="protein sequence ID" value="KQK95663"/>
    <property type="gene ID" value="SETIT_028499mg"/>
</dbReference>
<dbReference type="InParanoid" id="K3ZPG9"/>
<sequence length="49" mass="5506">MSTMLTVKAPTSNFEPAQITVCAAVALCACMHDTLHLFYMHVSRVSWEY</sequence>
<dbReference type="HOGENOM" id="CLU_3145358_0_0_1"/>
<dbReference type="EMBL" id="AGNK02005205">
    <property type="status" value="NOT_ANNOTATED_CDS"/>
    <property type="molecule type" value="Genomic_DNA"/>
</dbReference>
<accession>K3ZPG9</accession>
<reference evidence="1" key="2">
    <citation type="submission" date="2018-08" db="UniProtKB">
        <authorList>
            <consortium name="EnsemblPlants"/>
        </authorList>
    </citation>
    <scope>IDENTIFICATION</scope>
    <source>
        <strain evidence="1">Yugu1</strain>
    </source>
</reference>
<dbReference type="Proteomes" id="UP000004995">
    <property type="component" value="Unassembled WGS sequence"/>
</dbReference>
<protein>
    <submittedName>
        <fullName evidence="1">Uncharacterized protein</fullName>
    </submittedName>
</protein>
<organism evidence="1 2">
    <name type="scientific">Setaria italica</name>
    <name type="common">Foxtail millet</name>
    <name type="synonym">Panicum italicum</name>
    <dbReference type="NCBI Taxonomy" id="4555"/>
    <lineage>
        <taxon>Eukaryota</taxon>
        <taxon>Viridiplantae</taxon>
        <taxon>Streptophyta</taxon>
        <taxon>Embryophyta</taxon>
        <taxon>Tracheophyta</taxon>
        <taxon>Spermatophyta</taxon>
        <taxon>Magnoliopsida</taxon>
        <taxon>Liliopsida</taxon>
        <taxon>Poales</taxon>
        <taxon>Poaceae</taxon>
        <taxon>PACMAD clade</taxon>
        <taxon>Panicoideae</taxon>
        <taxon>Panicodae</taxon>
        <taxon>Paniceae</taxon>
        <taxon>Cenchrinae</taxon>
        <taxon>Setaria</taxon>
    </lineage>
</organism>
<dbReference type="AlphaFoldDB" id="K3ZPG9"/>
<evidence type="ECO:0000313" key="1">
    <source>
        <dbReference type="EnsemblPlants" id="KQK95663"/>
    </source>
</evidence>
<reference evidence="2" key="1">
    <citation type="journal article" date="2012" name="Nat. Biotechnol.">
        <title>Reference genome sequence of the model plant Setaria.</title>
        <authorList>
            <person name="Bennetzen J.L."/>
            <person name="Schmutz J."/>
            <person name="Wang H."/>
            <person name="Percifield R."/>
            <person name="Hawkins J."/>
            <person name="Pontaroli A.C."/>
            <person name="Estep M."/>
            <person name="Feng L."/>
            <person name="Vaughn J.N."/>
            <person name="Grimwood J."/>
            <person name="Jenkins J."/>
            <person name="Barry K."/>
            <person name="Lindquist E."/>
            <person name="Hellsten U."/>
            <person name="Deshpande S."/>
            <person name="Wang X."/>
            <person name="Wu X."/>
            <person name="Mitros T."/>
            <person name="Triplett J."/>
            <person name="Yang X."/>
            <person name="Ye C.Y."/>
            <person name="Mauro-Herrera M."/>
            <person name="Wang L."/>
            <person name="Li P."/>
            <person name="Sharma M."/>
            <person name="Sharma R."/>
            <person name="Ronald P.C."/>
            <person name="Panaud O."/>
            <person name="Kellogg E.A."/>
            <person name="Brutnell T.P."/>
            <person name="Doust A.N."/>
            <person name="Tuskan G.A."/>
            <person name="Rokhsar D."/>
            <person name="Devos K.M."/>
        </authorList>
    </citation>
    <scope>NUCLEOTIDE SEQUENCE [LARGE SCALE GENOMIC DNA]</scope>
    <source>
        <strain evidence="2">cv. Yugu1</strain>
    </source>
</reference>
<proteinExistence type="predicted"/>
<evidence type="ECO:0000313" key="2">
    <source>
        <dbReference type="Proteomes" id="UP000004995"/>
    </source>
</evidence>
<dbReference type="EnsemblPlants" id="KQK95663">
    <property type="protein sequence ID" value="KQK95663"/>
    <property type="gene ID" value="SETIT_028499mg"/>
</dbReference>
<name>K3ZPG9_SETIT</name>
<keyword evidence="2" id="KW-1185">Reference proteome</keyword>